<evidence type="ECO:0000256" key="1">
    <source>
        <dbReference type="ARBA" id="ARBA00004141"/>
    </source>
</evidence>
<gene>
    <name evidence="8" type="primary">cya</name>
    <name evidence="8" type="ORF">SNEC2469_LOCUS964</name>
</gene>
<keyword evidence="3 6" id="KW-1133">Transmembrane helix</keyword>
<evidence type="ECO:0000259" key="7">
    <source>
        <dbReference type="Pfam" id="PF00520"/>
    </source>
</evidence>
<accession>A0A812IVI1</accession>
<dbReference type="OrthoDB" id="60033at2759"/>
<evidence type="ECO:0000256" key="2">
    <source>
        <dbReference type="ARBA" id="ARBA00022692"/>
    </source>
</evidence>
<evidence type="ECO:0000313" key="9">
    <source>
        <dbReference type="Proteomes" id="UP000601435"/>
    </source>
</evidence>
<feature type="region of interest" description="Disordered" evidence="5">
    <location>
        <begin position="1558"/>
        <end position="1590"/>
    </location>
</feature>
<evidence type="ECO:0000256" key="4">
    <source>
        <dbReference type="ARBA" id="ARBA00023136"/>
    </source>
</evidence>
<keyword evidence="2 6" id="KW-0812">Transmembrane</keyword>
<dbReference type="InterPro" id="IPR029787">
    <property type="entry name" value="Nucleotide_cyclase"/>
</dbReference>
<dbReference type="Proteomes" id="UP000601435">
    <property type="component" value="Unassembled WGS sequence"/>
</dbReference>
<dbReference type="PANTHER" id="PTHR43336">
    <property type="entry name" value="OXYGEN SENSOR HISTIDINE KINASE RESPONSE REGULATOR DEVS/DOSS"/>
    <property type="match status" value="1"/>
</dbReference>
<evidence type="ECO:0000313" key="8">
    <source>
        <dbReference type="EMBL" id="CAE7187401.1"/>
    </source>
</evidence>
<evidence type="ECO:0000256" key="5">
    <source>
        <dbReference type="SAM" id="MobiDB-lite"/>
    </source>
</evidence>
<dbReference type="GO" id="GO:0016020">
    <property type="term" value="C:membrane"/>
    <property type="evidence" value="ECO:0007669"/>
    <property type="project" value="UniProtKB-SubCell"/>
</dbReference>
<dbReference type="EMBL" id="CAJNJA010005286">
    <property type="protein sequence ID" value="CAE7187401.1"/>
    <property type="molecule type" value="Genomic_DNA"/>
</dbReference>
<feature type="region of interest" description="Disordered" evidence="5">
    <location>
        <begin position="1291"/>
        <end position="1314"/>
    </location>
</feature>
<dbReference type="GO" id="GO:0005216">
    <property type="term" value="F:monoatomic ion channel activity"/>
    <property type="evidence" value="ECO:0007669"/>
    <property type="project" value="InterPro"/>
</dbReference>
<protein>
    <submittedName>
        <fullName evidence="8">Cya protein</fullName>
    </submittedName>
</protein>
<feature type="transmembrane region" description="Helical" evidence="6">
    <location>
        <begin position="63"/>
        <end position="82"/>
    </location>
</feature>
<feature type="domain" description="Ion transport" evidence="7">
    <location>
        <begin position="67"/>
        <end position="199"/>
    </location>
</feature>
<keyword evidence="4 6" id="KW-0472">Membrane</keyword>
<keyword evidence="9" id="KW-1185">Reference proteome</keyword>
<dbReference type="InterPro" id="IPR005821">
    <property type="entry name" value="Ion_trans_dom"/>
</dbReference>
<organism evidence="8 9">
    <name type="scientific">Symbiodinium necroappetens</name>
    <dbReference type="NCBI Taxonomy" id="1628268"/>
    <lineage>
        <taxon>Eukaryota</taxon>
        <taxon>Sar</taxon>
        <taxon>Alveolata</taxon>
        <taxon>Dinophyceae</taxon>
        <taxon>Suessiales</taxon>
        <taxon>Symbiodiniaceae</taxon>
        <taxon>Symbiodinium</taxon>
    </lineage>
</organism>
<proteinExistence type="predicted"/>
<feature type="non-terminal residue" evidence="8">
    <location>
        <position position="1590"/>
    </location>
</feature>
<feature type="region of interest" description="Disordered" evidence="5">
    <location>
        <begin position="1226"/>
        <end position="1255"/>
    </location>
</feature>
<feature type="transmembrane region" description="Helical" evidence="6">
    <location>
        <begin position="102"/>
        <end position="120"/>
    </location>
</feature>
<evidence type="ECO:0000256" key="3">
    <source>
        <dbReference type="ARBA" id="ARBA00022989"/>
    </source>
</evidence>
<dbReference type="SUPFAM" id="SSF55073">
    <property type="entry name" value="Nucleotide cyclase"/>
    <property type="match status" value="1"/>
</dbReference>
<reference evidence="8" key="1">
    <citation type="submission" date="2021-02" db="EMBL/GenBank/DDBJ databases">
        <authorList>
            <person name="Dougan E. K."/>
            <person name="Rhodes N."/>
            <person name="Thang M."/>
            <person name="Chan C."/>
        </authorList>
    </citation>
    <scope>NUCLEOTIDE SEQUENCE</scope>
</reference>
<dbReference type="Pfam" id="PF00520">
    <property type="entry name" value="Ion_trans"/>
    <property type="match status" value="1"/>
</dbReference>
<dbReference type="SUPFAM" id="SSF81324">
    <property type="entry name" value="Voltage-gated potassium channels"/>
    <property type="match status" value="1"/>
</dbReference>
<comment type="subcellular location">
    <subcellularLocation>
        <location evidence="1">Membrane</location>
        <topology evidence="1">Multi-pass membrane protein</topology>
    </subcellularLocation>
</comment>
<feature type="transmembrane region" description="Helical" evidence="6">
    <location>
        <begin position="254"/>
        <end position="272"/>
    </location>
</feature>
<dbReference type="Gene3D" id="3.30.70.1230">
    <property type="entry name" value="Nucleotide cyclase"/>
    <property type="match status" value="1"/>
</dbReference>
<sequence length="1590" mass="173960">MSSLIGEARPMAGQCRRLRAKQAICVRTEAAHATDDHLEDGPTTLMTQKPSVLHPFVLRATRYVVEHRLFTILTTLLTVYALTGDDCRLLFTHQPADPVFDGLTLFCICVFVLEIVLCMFAKDDYILSFFFFLDIISTITLVIDLTWIADIIQGDDEDMSSDESVSGTAKIGARTSRVVRVLRLIRIIKLYKAIYEARQLQKKKEELAKQITLEQMYPANDDEDSYDEMEANTASMTKAPGKESRVGKKLSELTTRRVILLVLVMMLVLPYLKVEEAQQFPTSAGYGADIVNQAFDQYLASNSTADKERYDMALLEYIYYHNWYTKQLPECPITESDGSRSCSSSISFDSHVFWVGFVATNEALLLERLPKASVSPSAVADMEALVTQTSVGDQAWLYVFGHMPTNVQATLGLSWSRDCPLKDNKKRRGLSILAESFQEGQWQVDYAVPCPDDLRRAERKKYTPRLNIAKDQFDELHFAFYFDLRPFVKQESVFNLLTVVFVCIMLLLASIGFTNDANRLVLYPVENMIAKVETIRANPLAAMKVADEEFKVEEINRAKAAKQEKTRCQALLESMGCYSKRENTEIMETVILEKTIIKLGSLLALGFGEAGANIIEHNMHGVDSACVDAMVEGTRVECIIGATRIRDFSTATEVLQAKVMTFVNQIAEIVHGVVDEFHGAANKNNGDTFLMIWRVAGDDEKVSKLADMSILAFTRILGAIHRTPVLAAYRGHPGLQQRLGKNCRVNLSSGLHYGWAIEGAVGSEFKIDASYLSPNVSIAETVERATQIYGVSLLVAESVVSICSAPMAAKCRLIDRVIITGSVVPMDLYVIDLDYMSLTVEPPLGPQRWTTKDRFKVRQFLENEKDQKLADGVKMVNLFNENADIASMRFRYTLEFIHVFNMGYQNYSQGEWQVAQRMLARTRDMLGVEDGPSIALLKFMERTGFEAPDNWMGIRDLGLLPFMSRALLGADGLFLQAPFMSLGSRVAALEREELRQSHLARVEPPAGRLGFFSAGFYQVFRLQCARRLGLSCQQSGEMALSEPEADFDGEPVTARDALASGEGFVDSFCPPALLRCGADEGDEAITVQTLVVREVEGKLVVAVPASAWHRKVSKRTLPKGFLTKVAAAEVAACAASDRGTAVEGVALRVWFGLLELSAEHALDVSEDTASVSLGALADGSPALPFVPALVAAVNESFAFVSAESAGPASAPLAARLDRLERLLSSLPLQGPQEPEVKGQARAKSKAAPKAAAKTQQVRGVLDPSVAAAAKAAGVPSTTLSEFERLLAQPAGSRFAPEPLPVAGPDPLEESEAEAVEDDDGAEVAAAGAGYPALRPKQPKESSQAEQFAAAMFRMMEGYSRGQAAKASALERAMDGVGGGTGESSGLPSGRRNASARRALREALVSSPGEVTAVIERLMQEDMASSAPGVGMQQQTSARAWLEHRSRVGPYPTAMYLSWSAAGALDALRAGLVDQARARLNVMLMVIDQMSVDKGSWTLASELTLELPPPVQSFRLREHAASSSGGLAYSRLLDARWAEVSLTHLREQMDFAERRQKLQKGQAAALSQDTAPDLNAEGAAGAPGRPPRKPP</sequence>
<evidence type="ECO:0000256" key="6">
    <source>
        <dbReference type="SAM" id="Phobius"/>
    </source>
</evidence>
<feature type="transmembrane region" description="Helical" evidence="6">
    <location>
        <begin position="127"/>
        <end position="149"/>
    </location>
</feature>
<feature type="transmembrane region" description="Helical" evidence="6">
    <location>
        <begin position="493"/>
        <end position="513"/>
    </location>
</feature>
<dbReference type="PANTHER" id="PTHR43336:SF3">
    <property type="entry name" value="GUANYLATE CYCLASE DOMAIN-CONTAINING PROTEIN"/>
    <property type="match status" value="1"/>
</dbReference>
<dbReference type="Gene3D" id="1.20.120.350">
    <property type="entry name" value="Voltage-gated potassium channels. Chain C"/>
    <property type="match status" value="1"/>
</dbReference>
<dbReference type="InterPro" id="IPR027359">
    <property type="entry name" value="Volt_channel_dom_sf"/>
</dbReference>
<comment type="caution">
    <text evidence="8">The sequence shown here is derived from an EMBL/GenBank/DDBJ whole genome shotgun (WGS) entry which is preliminary data.</text>
</comment>
<name>A0A812IVI1_9DINO</name>
<feature type="region of interest" description="Disordered" evidence="5">
    <location>
        <begin position="1374"/>
        <end position="1393"/>
    </location>
</feature>